<keyword evidence="2" id="KW-1185">Reference proteome</keyword>
<dbReference type="EMBL" id="QTSX02000041">
    <property type="protein sequence ID" value="KAJ9089546.1"/>
    <property type="molecule type" value="Genomic_DNA"/>
</dbReference>
<evidence type="ECO:0000313" key="1">
    <source>
        <dbReference type="EMBL" id="KAJ9089546.1"/>
    </source>
</evidence>
<protein>
    <submittedName>
        <fullName evidence="1">Uncharacterized protein</fullName>
    </submittedName>
</protein>
<proteinExistence type="predicted"/>
<accession>A0ACC2UST8</accession>
<gene>
    <name evidence="1" type="ORF">DSO57_1011832</name>
</gene>
<comment type="caution">
    <text evidence="1">The sequence shown here is derived from an EMBL/GenBank/DDBJ whole genome shotgun (WGS) entry which is preliminary data.</text>
</comment>
<sequence length="138" mass="15812">MELRKKRNLYSFGCSGVRNIPDSTLCQDKLLCAIKLKEQNKKLQQFPLIGKTATKHQAKESKIKKWNFGENRFYTLAADRAAGCQPASGRQRIPHNGTVHPRQMRKSPNWETPKGNFPKPKRRENCCPNLESTKFGRG</sequence>
<name>A0ACC2UST8_9FUNG</name>
<dbReference type="Proteomes" id="UP001165960">
    <property type="component" value="Unassembled WGS sequence"/>
</dbReference>
<organism evidence="1 2">
    <name type="scientific">Entomophthora muscae</name>
    <dbReference type="NCBI Taxonomy" id="34485"/>
    <lineage>
        <taxon>Eukaryota</taxon>
        <taxon>Fungi</taxon>
        <taxon>Fungi incertae sedis</taxon>
        <taxon>Zoopagomycota</taxon>
        <taxon>Entomophthoromycotina</taxon>
        <taxon>Entomophthoromycetes</taxon>
        <taxon>Entomophthorales</taxon>
        <taxon>Entomophthoraceae</taxon>
        <taxon>Entomophthora</taxon>
    </lineage>
</organism>
<reference evidence="1" key="1">
    <citation type="submission" date="2022-04" db="EMBL/GenBank/DDBJ databases">
        <title>Genome of the entomopathogenic fungus Entomophthora muscae.</title>
        <authorList>
            <person name="Elya C."/>
            <person name="Lovett B.R."/>
            <person name="Lee E."/>
            <person name="Macias A.M."/>
            <person name="Hajek A.E."/>
            <person name="De Bivort B.L."/>
            <person name="Kasson M.T."/>
            <person name="De Fine Licht H.H."/>
            <person name="Stajich J.E."/>
        </authorList>
    </citation>
    <scope>NUCLEOTIDE SEQUENCE</scope>
    <source>
        <strain evidence="1">Berkeley</strain>
    </source>
</reference>
<evidence type="ECO:0000313" key="2">
    <source>
        <dbReference type="Proteomes" id="UP001165960"/>
    </source>
</evidence>